<gene>
    <name evidence="2" type="ORF">SSS_1586</name>
</gene>
<sequence>MTTDNYCSNVIDALKKCKKGQLQYDSFWNDEGKTEEIVNSVKQNLTTLNLSSPLSSQNFFTKEKLNDQQSDEIDHHLRFLLEKLKIDISNNQDQIEVFSTPSTRSKLFDYEQRREFDVQKKVEEKKQEWDEKQELFAKQSYEKEYEQLENNFNKINFGKKNNLETQQNRGIKMKEIEEKQKLLIRQKELKKLQQMQYLQKFDSYRKKSMK</sequence>
<dbReference type="EMBL" id="WVUK01000065">
    <property type="protein sequence ID" value="KAF7489180.1"/>
    <property type="molecule type" value="Genomic_DNA"/>
</dbReference>
<evidence type="ECO:0000313" key="2">
    <source>
        <dbReference type="EMBL" id="KAF7489180.1"/>
    </source>
</evidence>
<name>A0A834VB76_SARSC</name>
<evidence type="ECO:0000256" key="1">
    <source>
        <dbReference type="SAM" id="Coils"/>
    </source>
</evidence>
<reference evidence="4" key="1">
    <citation type="journal article" date="2020" name="PLoS Negl. Trop. Dis.">
        <title>High-quality nuclear genome for Sarcoptes scabiei-A critical resource for a neglected parasite.</title>
        <authorList>
            <person name="Korhonen P.K."/>
            <person name="Gasser R.B."/>
            <person name="Ma G."/>
            <person name="Wang T."/>
            <person name="Stroehlein A.J."/>
            <person name="Young N.D."/>
            <person name="Ang C.S."/>
            <person name="Fernando D.D."/>
            <person name="Lu H.C."/>
            <person name="Taylor S."/>
            <person name="Reynolds S.L."/>
            <person name="Mofiz E."/>
            <person name="Najaraj S.H."/>
            <person name="Gowda H."/>
            <person name="Madugundu A."/>
            <person name="Renuse S."/>
            <person name="Holt D."/>
            <person name="Pandey A."/>
            <person name="Papenfuss A.T."/>
            <person name="Fischer K."/>
        </authorList>
    </citation>
    <scope>NUCLEOTIDE SEQUENCE [LARGE SCALE GENOMIC DNA]</scope>
</reference>
<reference evidence="2" key="2">
    <citation type="submission" date="2020-01" db="EMBL/GenBank/DDBJ databases">
        <authorList>
            <person name="Korhonen P.K.K."/>
            <person name="Guangxu M.G."/>
            <person name="Wang T.W."/>
            <person name="Stroehlein A.J.S."/>
            <person name="Young N.D."/>
            <person name="Ang C.-S.A."/>
            <person name="Fernando D.W.F."/>
            <person name="Lu H.L."/>
            <person name="Taylor S.T."/>
            <person name="Ehtesham M.E.M."/>
            <person name="Najaraj S.H.N."/>
            <person name="Harsha G.H.G."/>
            <person name="Madugundu A.M."/>
            <person name="Renuse S.R."/>
            <person name="Holt D.H."/>
            <person name="Pandey A.P."/>
            <person name="Papenfuss A.P."/>
            <person name="Gasser R.B.G."/>
            <person name="Fischer K.F."/>
        </authorList>
    </citation>
    <scope>NUCLEOTIDE SEQUENCE</scope>
    <source>
        <strain evidence="2">SSS_KF_BRIS2020</strain>
    </source>
</reference>
<dbReference type="AlphaFoldDB" id="A0A834VB76"/>
<protein>
    <submittedName>
        <fullName evidence="2 3">Uncharacterized protein</fullName>
    </submittedName>
</protein>
<organism evidence="2">
    <name type="scientific">Sarcoptes scabiei</name>
    <name type="common">Itch mite</name>
    <name type="synonym">Acarus scabiei</name>
    <dbReference type="NCBI Taxonomy" id="52283"/>
    <lineage>
        <taxon>Eukaryota</taxon>
        <taxon>Metazoa</taxon>
        <taxon>Ecdysozoa</taxon>
        <taxon>Arthropoda</taxon>
        <taxon>Chelicerata</taxon>
        <taxon>Arachnida</taxon>
        <taxon>Acari</taxon>
        <taxon>Acariformes</taxon>
        <taxon>Sarcoptiformes</taxon>
        <taxon>Astigmata</taxon>
        <taxon>Psoroptidia</taxon>
        <taxon>Sarcoptoidea</taxon>
        <taxon>Sarcoptidae</taxon>
        <taxon>Sarcoptinae</taxon>
        <taxon>Sarcoptes</taxon>
    </lineage>
</organism>
<reference evidence="3" key="3">
    <citation type="submission" date="2022-06" db="UniProtKB">
        <authorList>
            <consortium name="EnsemblMetazoa"/>
        </authorList>
    </citation>
    <scope>IDENTIFICATION</scope>
</reference>
<keyword evidence="1" id="KW-0175">Coiled coil</keyword>
<dbReference type="EnsemblMetazoa" id="SSS_1586s_mrna">
    <property type="protein sequence ID" value="KAF7489180.1"/>
    <property type="gene ID" value="SSS_1586"/>
</dbReference>
<proteinExistence type="predicted"/>
<dbReference type="Proteomes" id="UP000070412">
    <property type="component" value="Unassembled WGS sequence"/>
</dbReference>
<evidence type="ECO:0000313" key="3">
    <source>
        <dbReference type="EnsemblMetazoa" id="KAF7489180.1"/>
    </source>
</evidence>
<keyword evidence="4" id="KW-1185">Reference proteome</keyword>
<feature type="coiled-coil region" evidence="1">
    <location>
        <begin position="131"/>
        <end position="158"/>
    </location>
</feature>
<evidence type="ECO:0000313" key="4">
    <source>
        <dbReference type="Proteomes" id="UP000070412"/>
    </source>
</evidence>
<accession>A0A834VB76</accession>